<evidence type="ECO:0000313" key="2">
    <source>
        <dbReference type="Proteomes" id="UP000053477"/>
    </source>
</evidence>
<name>A0A0H2RLJ6_9AGAM</name>
<gene>
    <name evidence="1" type="ORF">SCHPADRAFT_890515</name>
</gene>
<reference evidence="1 2" key="1">
    <citation type="submission" date="2015-04" db="EMBL/GenBank/DDBJ databases">
        <title>Complete genome sequence of Schizopora paradoxa KUC8140, a cosmopolitan wood degrader in East Asia.</title>
        <authorList>
            <consortium name="DOE Joint Genome Institute"/>
            <person name="Min B."/>
            <person name="Park H."/>
            <person name="Jang Y."/>
            <person name="Kim J.-J."/>
            <person name="Kim K.H."/>
            <person name="Pangilinan J."/>
            <person name="Lipzen A."/>
            <person name="Riley R."/>
            <person name="Grigoriev I.V."/>
            <person name="Spatafora J.W."/>
            <person name="Choi I.-G."/>
        </authorList>
    </citation>
    <scope>NUCLEOTIDE SEQUENCE [LARGE SCALE GENOMIC DNA]</scope>
    <source>
        <strain evidence="1 2">KUC8140</strain>
    </source>
</reference>
<dbReference type="AlphaFoldDB" id="A0A0H2RLJ6"/>
<dbReference type="EMBL" id="KQ085970">
    <property type="protein sequence ID" value="KLO12845.1"/>
    <property type="molecule type" value="Genomic_DNA"/>
</dbReference>
<keyword evidence="2" id="KW-1185">Reference proteome</keyword>
<protein>
    <submittedName>
        <fullName evidence="1">Uncharacterized protein</fullName>
    </submittedName>
</protein>
<accession>A0A0H2RLJ6</accession>
<dbReference type="SUPFAM" id="SSF52047">
    <property type="entry name" value="RNI-like"/>
    <property type="match status" value="1"/>
</dbReference>
<dbReference type="Proteomes" id="UP000053477">
    <property type="component" value="Unassembled WGS sequence"/>
</dbReference>
<dbReference type="InParanoid" id="A0A0H2RLJ6"/>
<proteinExistence type="predicted"/>
<sequence length="371" mass="41745">MGRRVCHPWFVLNHDLEKMLSFAKGLLARKKSDMVANIASRAAQAVLSNPDLLDCVFEFLGFHNADYLSLEYAVDIHALRLCHKNDPLRRMALVCKTWHSSTVILLYRDIQVYQKESIPLLLRTLKKSGTLRQVVRSFAYIPPKSPMLKWVGQPVKELHNQVCEICALLPNVAPLRLKLIEPASAPLLKSSSNNIRLLHIIPVGGVFSPEGVMSLSFPILETLTLEFAGRQLSGIDTEFRLDAPNLTRLRLIGSYLNTRSSGIPSWLLDILPKIKHLELIHMFASEGDGAVYKILEHCADTLESIVLNPRSTDINYEGMHDFTEFRSLKHVTLRIPPVRLGLPPSKLPVNLNFDTLYHGVFMEAIGCSLVD</sequence>
<organism evidence="1 2">
    <name type="scientific">Schizopora paradoxa</name>
    <dbReference type="NCBI Taxonomy" id="27342"/>
    <lineage>
        <taxon>Eukaryota</taxon>
        <taxon>Fungi</taxon>
        <taxon>Dikarya</taxon>
        <taxon>Basidiomycota</taxon>
        <taxon>Agaricomycotina</taxon>
        <taxon>Agaricomycetes</taxon>
        <taxon>Hymenochaetales</taxon>
        <taxon>Schizoporaceae</taxon>
        <taxon>Schizopora</taxon>
    </lineage>
</organism>
<evidence type="ECO:0000313" key="1">
    <source>
        <dbReference type="EMBL" id="KLO12845.1"/>
    </source>
</evidence>